<name>A0ACC2MX71_PERAE</name>
<reference evidence="1 2" key="1">
    <citation type="journal article" date="2022" name="Hortic Res">
        <title>A haplotype resolved chromosomal level avocado genome allows analysis of novel avocado genes.</title>
        <authorList>
            <person name="Nath O."/>
            <person name="Fletcher S.J."/>
            <person name="Hayward A."/>
            <person name="Shaw L.M."/>
            <person name="Masouleh A.K."/>
            <person name="Furtado A."/>
            <person name="Henry R.J."/>
            <person name="Mitter N."/>
        </authorList>
    </citation>
    <scope>NUCLEOTIDE SEQUENCE [LARGE SCALE GENOMIC DNA]</scope>
    <source>
        <strain evidence="2">cv. Hass</strain>
    </source>
</reference>
<protein>
    <submittedName>
        <fullName evidence="1">Uncharacterized protein</fullName>
    </submittedName>
</protein>
<keyword evidence="2" id="KW-1185">Reference proteome</keyword>
<comment type="caution">
    <text evidence="1">The sequence shown here is derived from an EMBL/GenBank/DDBJ whole genome shotgun (WGS) entry which is preliminary data.</text>
</comment>
<evidence type="ECO:0000313" key="2">
    <source>
        <dbReference type="Proteomes" id="UP001234297"/>
    </source>
</evidence>
<sequence length="113" mass="12066">MGSYRRNLKPIISIIFILLISSRRPLAAARPLEGEWGSKKAFIVLESLQKGPGAPSGRSSCTYVSKTPGPPCVLNEKNFAVHASAVGPGYHDTITKSGVSFADTENQDQHPGS</sequence>
<evidence type="ECO:0000313" key="1">
    <source>
        <dbReference type="EMBL" id="KAJ8650366.1"/>
    </source>
</evidence>
<organism evidence="1 2">
    <name type="scientific">Persea americana</name>
    <name type="common">Avocado</name>
    <dbReference type="NCBI Taxonomy" id="3435"/>
    <lineage>
        <taxon>Eukaryota</taxon>
        <taxon>Viridiplantae</taxon>
        <taxon>Streptophyta</taxon>
        <taxon>Embryophyta</taxon>
        <taxon>Tracheophyta</taxon>
        <taxon>Spermatophyta</taxon>
        <taxon>Magnoliopsida</taxon>
        <taxon>Magnoliidae</taxon>
        <taxon>Laurales</taxon>
        <taxon>Lauraceae</taxon>
        <taxon>Persea</taxon>
    </lineage>
</organism>
<accession>A0ACC2MX71</accession>
<proteinExistence type="predicted"/>
<dbReference type="EMBL" id="CM056809">
    <property type="protein sequence ID" value="KAJ8650366.1"/>
    <property type="molecule type" value="Genomic_DNA"/>
</dbReference>
<gene>
    <name evidence="1" type="ORF">MRB53_003389</name>
</gene>
<dbReference type="Proteomes" id="UP001234297">
    <property type="component" value="Chromosome 1"/>
</dbReference>